<evidence type="ECO:0000313" key="2">
    <source>
        <dbReference type="EMBL" id="OAI12422.1"/>
    </source>
</evidence>
<sequence length="89" mass="10138">MIDNKRRHPRLKHRAKIKLIVPDAAESIVEMRDFSETGLFLQCDRALIPPMGTLLEVQTTEFDDAPVQLVKVVRIDPDSGFAVEFCSRD</sequence>
<reference evidence="2 3" key="1">
    <citation type="submission" date="2016-03" db="EMBL/GenBank/DDBJ databases">
        <authorList>
            <person name="Ploux O."/>
        </authorList>
    </citation>
    <scope>NUCLEOTIDE SEQUENCE [LARGE SCALE GENOMIC DNA]</scope>
    <source>
        <strain evidence="2 3">R-45378</strain>
    </source>
</reference>
<organism evidence="2 3">
    <name type="scientific">Methylomonas koyamae</name>
    <dbReference type="NCBI Taxonomy" id="702114"/>
    <lineage>
        <taxon>Bacteria</taxon>
        <taxon>Pseudomonadati</taxon>
        <taxon>Pseudomonadota</taxon>
        <taxon>Gammaproteobacteria</taxon>
        <taxon>Methylococcales</taxon>
        <taxon>Methylococcaceae</taxon>
        <taxon>Methylomonas</taxon>
    </lineage>
</organism>
<dbReference type="InterPro" id="IPR009875">
    <property type="entry name" value="PilZ_domain"/>
</dbReference>
<dbReference type="Pfam" id="PF07238">
    <property type="entry name" value="PilZ"/>
    <property type="match status" value="1"/>
</dbReference>
<dbReference type="SUPFAM" id="SSF141371">
    <property type="entry name" value="PilZ domain-like"/>
    <property type="match status" value="1"/>
</dbReference>
<proteinExistence type="predicted"/>
<evidence type="ECO:0000313" key="3">
    <source>
        <dbReference type="Proteomes" id="UP000077857"/>
    </source>
</evidence>
<feature type="domain" description="PilZ" evidence="1">
    <location>
        <begin position="4"/>
        <end position="85"/>
    </location>
</feature>
<dbReference type="GO" id="GO:0035438">
    <property type="term" value="F:cyclic-di-GMP binding"/>
    <property type="evidence" value="ECO:0007669"/>
    <property type="project" value="InterPro"/>
</dbReference>
<evidence type="ECO:0000259" key="1">
    <source>
        <dbReference type="Pfam" id="PF07238"/>
    </source>
</evidence>
<accession>A0A177N3H3</accession>
<dbReference type="Proteomes" id="UP000077857">
    <property type="component" value="Unassembled WGS sequence"/>
</dbReference>
<dbReference type="AlphaFoldDB" id="A0A177N3H3"/>
<dbReference type="EMBL" id="LUUJ01000110">
    <property type="protein sequence ID" value="OAI12422.1"/>
    <property type="molecule type" value="Genomic_DNA"/>
</dbReference>
<dbReference type="RefSeq" id="WP_064041981.1">
    <property type="nucleotide sequence ID" value="NZ_LUUJ01000110.1"/>
</dbReference>
<dbReference type="OrthoDB" id="5569975at2"/>
<gene>
    <name evidence="2" type="ORF">A1507_02765</name>
</gene>
<dbReference type="Gene3D" id="2.40.10.220">
    <property type="entry name" value="predicted glycosyltransferase like domains"/>
    <property type="match status" value="1"/>
</dbReference>
<name>A0A177N3H3_9GAMM</name>
<protein>
    <submittedName>
        <fullName evidence="2">Pilus assembly protein PilZ</fullName>
    </submittedName>
</protein>
<comment type="caution">
    <text evidence="2">The sequence shown here is derived from an EMBL/GenBank/DDBJ whole genome shotgun (WGS) entry which is preliminary data.</text>
</comment>